<proteinExistence type="predicted"/>
<dbReference type="AlphaFoldDB" id="A0A9Q1JW04"/>
<dbReference type="OrthoDB" id="1818172at2759"/>
<dbReference type="EMBL" id="JAKOGI010000641">
    <property type="protein sequence ID" value="KAJ8432052.1"/>
    <property type="molecule type" value="Genomic_DNA"/>
</dbReference>
<comment type="caution">
    <text evidence="2">The sequence shown here is derived from an EMBL/GenBank/DDBJ whole genome shotgun (WGS) entry which is preliminary data.</text>
</comment>
<reference evidence="2" key="1">
    <citation type="submission" date="2022-04" db="EMBL/GenBank/DDBJ databases">
        <title>Carnegiea gigantea Genome sequencing and assembly v2.</title>
        <authorList>
            <person name="Copetti D."/>
            <person name="Sanderson M.J."/>
            <person name="Burquez A."/>
            <person name="Wojciechowski M.F."/>
        </authorList>
    </citation>
    <scope>NUCLEOTIDE SEQUENCE</scope>
    <source>
        <strain evidence="2">SGP5-SGP5p</strain>
        <tissue evidence="2">Aerial part</tissue>
    </source>
</reference>
<evidence type="ECO:0000313" key="2">
    <source>
        <dbReference type="EMBL" id="KAJ8432052.1"/>
    </source>
</evidence>
<sequence length="206" mass="23525">MLNKITGPKARSRHTLGSVSATEIAKRLVRLFVTLRSATGAKVRETPTAAKLFTMAYVRAKDKSFSDDRSKAVWIAKQVPTSQEDDNLFLEAARGRSEKGTIYGLGNAAEHFYKRPTTRTSFAKPSCTPSIVSQLQSELDSTKTELNSTKNELQEQRQYMENQQQMMEEQRCQLQKQQKMMEEQRQMLLAMQAQMKLMSQLRELPI</sequence>
<feature type="coiled-coil region" evidence="1">
    <location>
        <begin position="132"/>
        <end position="194"/>
    </location>
</feature>
<protein>
    <submittedName>
        <fullName evidence="2">Uncharacterized protein</fullName>
    </submittedName>
</protein>
<keyword evidence="1" id="KW-0175">Coiled coil</keyword>
<name>A0A9Q1JW04_9CARY</name>
<accession>A0A9Q1JW04</accession>
<organism evidence="2 3">
    <name type="scientific">Carnegiea gigantea</name>
    <dbReference type="NCBI Taxonomy" id="171969"/>
    <lineage>
        <taxon>Eukaryota</taxon>
        <taxon>Viridiplantae</taxon>
        <taxon>Streptophyta</taxon>
        <taxon>Embryophyta</taxon>
        <taxon>Tracheophyta</taxon>
        <taxon>Spermatophyta</taxon>
        <taxon>Magnoliopsida</taxon>
        <taxon>eudicotyledons</taxon>
        <taxon>Gunneridae</taxon>
        <taxon>Pentapetalae</taxon>
        <taxon>Caryophyllales</taxon>
        <taxon>Cactineae</taxon>
        <taxon>Cactaceae</taxon>
        <taxon>Cactoideae</taxon>
        <taxon>Echinocereeae</taxon>
        <taxon>Carnegiea</taxon>
    </lineage>
</organism>
<evidence type="ECO:0000313" key="3">
    <source>
        <dbReference type="Proteomes" id="UP001153076"/>
    </source>
</evidence>
<evidence type="ECO:0000256" key="1">
    <source>
        <dbReference type="SAM" id="Coils"/>
    </source>
</evidence>
<keyword evidence="3" id="KW-1185">Reference proteome</keyword>
<gene>
    <name evidence="2" type="ORF">Cgig2_016331</name>
</gene>
<dbReference type="Proteomes" id="UP001153076">
    <property type="component" value="Unassembled WGS sequence"/>
</dbReference>